<keyword evidence="2" id="KW-1185">Reference proteome</keyword>
<name>A0ABN1LY51_9SPHN</name>
<reference evidence="1 2" key="1">
    <citation type="journal article" date="2019" name="Int. J. Syst. Evol. Microbiol.">
        <title>The Global Catalogue of Microorganisms (GCM) 10K type strain sequencing project: providing services to taxonomists for standard genome sequencing and annotation.</title>
        <authorList>
            <consortium name="The Broad Institute Genomics Platform"/>
            <consortium name="The Broad Institute Genome Sequencing Center for Infectious Disease"/>
            <person name="Wu L."/>
            <person name="Ma J."/>
        </authorList>
    </citation>
    <scope>NUCLEOTIDE SEQUENCE [LARGE SCALE GENOMIC DNA]</scope>
    <source>
        <strain evidence="1 2">JCM 15910</strain>
    </source>
</reference>
<proteinExistence type="predicted"/>
<accession>A0ABN1LY51</accession>
<gene>
    <name evidence="1" type="ORF">GCM10009115_06250</name>
</gene>
<evidence type="ECO:0000313" key="2">
    <source>
        <dbReference type="Proteomes" id="UP001500738"/>
    </source>
</evidence>
<dbReference type="Proteomes" id="UP001500738">
    <property type="component" value="Unassembled WGS sequence"/>
</dbReference>
<protein>
    <submittedName>
        <fullName evidence="1">Uncharacterized protein</fullName>
    </submittedName>
</protein>
<comment type="caution">
    <text evidence="1">The sequence shown here is derived from an EMBL/GenBank/DDBJ whole genome shotgun (WGS) entry which is preliminary data.</text>
</comment>
<dbReference type="EMBL" id="BAAAFE010000003">
    <property type="protein sequence ID" value="GAA0861870.1"/>
    <property type="molecule type" value="Genomic_DNA"/>
</dbReference>
<sequence length="96" mass="10218">MPGALFSVALIDVPVRLSLKRTFDAGLPPAQPPPRQIVTAALAGETETSATTAARKNFAALNIYVASPTNQLSNGATFRPKRTEPLQKRLVSCKVT</sequence>
<organism evidence="1 2">
    <name type="scientific">Sphingopyxis soli</name>
    <dbReference type="NCBI Taxonomy" id="592051"/>
    <lineage>
        <taxon>Bacteria</taxon>
        <taxon>Pseudomonadati</taxon>
        <taxon>Pseudomonadota</taxon>
        <taxon>Alphaproteobacteria</taxon>
        <taxon>Sphingomonadales</taxon>
        <taxon>Sphingomonadaceae</taxon>
        <taxon>Sphingopyxis</taxon>
    </lineage>
</organism>
<evidence type="ECO:0000313" key="1">
    <source>
        <dbReference type="EMBL" id="GAA0861870.1"/>
    </source>
</evidence>